<organism evidence="4">
    <name type="scientific">Eutreptiella gymnastica</name>
    <dbReference type="NCBI Taxonomy" id="73025"/>
    <lineage>
        <taxon>Eukaryota</taxon>
        <taxon>Discoba</taxon>
        <taxon>Euglenozoa</taxon>
        <taxon>Euglenida</taxon>
        <taxon>Spirocuta</taxon>
        <taxon>Euglenophyceae</taxon>
        <taxon>Eutreptiales</taxon>
        <taxon>Eutreptiaceae</taxon>
        <taxon>Eutreptiella</taxon>
    </lineage>
</organism>
<evidence type="ECO:0000313" key="4">
    <source>
        <dbReference type="EMBL" id="CAD9002337.1"/>
    </source>
</evidence>
<sequence length="563" mass="63438">MVLPPVAHGTIGNSFPPHRSNIIVGEMSVGNEATAQHWQSCGGVTLGVGKTTYAPHRATRDQADLRNHETSKLRSKSPTPVARRDHNDFTRLRLQALKRVFDQCDFDQSGDLNPQQTTMVLQELGWDPTPNDVQRVVERADRMGNFTLTFDEFAAGCLDASDHHLFSGIKRKAVQSTTLQETYRAFALRRQEWAPDNETWTSADARRNLETLGPRYERYKELSAHLAVKAEEAERRMTAIVALEAQLAEERRKHAEVQHKVECLQSQLDGLNDPAALLPGVMSHIDVANSIARTLHKDCTFDARISKDLNSGQSAIEVSLKTPVRGYFWSLEKFHGRFAEMLNMYREWLTCRGRGVPYVETRVEEADPFLDTNHQLVGTACAWLKHLGEMKASALTLDVLDSQLRPQGQLSVSLLPSQEQEDLDRTLEGMLGEDLSFRVCIQDTTFNTVNGEVPFTDSYVRYKLHPADSEGQYFRTPKGRREGPSQVYNYAQDHSVFLNRKFYDHLATGQLQFEVWASVRPSLAARFRTKTKILGALRLLAHSPKSPSSPKGPCSVPDRVETP</sequence>
<keyword evidence="1" id="KW-0175">Coiled coil</keyword>
<gene>
    <name evidence="4" type="ORF">EGYM00392_LOCUS13421</name>
</gene>
<feature type="compositionally biased region" description="Low complexity" evidence="2">
    <location>
        <begin position="543"/>
        <end position="557"/>
    </location>
</feature>
<feature type="coiled-coil region" evidence="1">
    <location>
        <begin position="216"/>
        <end position="267"/>
    </location>
</feature>
<accession>A0A7S1I647</accession>
<evidence type="ECO:0000259" key="3">
    <source>
        <dbReference type="PROSITE" id="PS50222"/>
    </source>
</evidence>
<dbReference type="PROSITE" id="PS50222">
    <property type="entry name" value="EF_HAND_2"/>
    <property type="match status" value="1"/>
</dbReference>
<dbReference type="InterPro" id="IPR011992">
    <property type="entry name" value="EF-hand-dom_pair"/>
</dbReference>
<evidence type="ECO:0000256" key="1">
    <source>
        <dbReference type="SAM" id="Coils"/>
    </source>
</evidence>
<feature type="domain" description="EF-hand" evidence="3">
    <location>
        <begin position="92"/>
        <end position="127"/>
    </location>
</feature>
<dbReference type="AlphaFoldDB" id="A0A7S1I647"/>
<dbReference type="Gene3D" id="1.10.238.10">
    <property type="entry name" value="EF-hand"/>
    <property type="match status" value="1"/>
</dbReference>
<proteinExistence type="predicted"/>
<dbReference type="SUPFAM" id="SSF47473">
    <property type="entry name" value="EF-hand"/>
    <property type="match status" value="1"/>
</dbReference>
<evidence type="ECO:0000256" key="2">
    <source>
        <dbReference type="SAM" id="MobiDB-lite"/>
    </source>
</evidence>
<feature type="compositionally biased region" description="Basic and acidic residues" evidence="2">
    <location>
        <begin position="60"/>
        <end position="72"/>
    </location>
</feature>
<feature type="region of interest" description="Disordered" evidence="2">
    <location>
        <begin position="542"/>
        <end position="563"/>
    </location>
</feature>
<reference evidence="4" key="1">
    <citation type="submission" date="2021-01" db="EMBL/GenBank/DDBJ databases">
        <authorList>
            <person name="Corre E."/>
            <person name="Pelletier E."/>
            <person name="Niang G."/>
            <person name="Scheremetjew M."/>
            <person name="Finn R."/>
            <person name="Kale V."/>
            <person name="Holt S."/>
            <person name="Cochrane G."/>
            <person name="Meng A."/>
            <person name="Brown T."/>
            <person name="Cohen L."/>
        </authorList>
    </citation>
    <scope>NUCLEOTIDE SEQUENCE</scope>
    <source>
        <strain evidence="4">NIES-381</strain>
    </source>
</reference>
<protein>
    <recommendedName>
        <fullName evidence="3">EF-hand domain-containing protein</fullName>
    </recommendedName>
</protein>
<feature type="region of interest" description="Disordered" evidence="2">
    <location>
        <begin position="60"/>
        <end position="83"/>
    </location>
</feature>
<dbReference type="InterPro" id="IPR002048">
    <property type="entry name" value="EF_hand_dom"/>
</dbReference>
<name>A0A7S1I647_9EUGL</name>
<dbReference type="GO" id="GO:0005509">
    <property type="term" value="F:calcium ion binding"/>
    <property type="evidence" value="ECO:0007669"/>
    <property type="project" value="InterPro"/>
</dbReference>
<dbReference type="EMBL" id="HBGA01036848">
    <property type="protein sequence ID" value="CAD9002337.1"/>
    <property type="molecule type" value="Transcribed_RNA"/>
</dbReference>